<feature type="region of interest" description="Disordered" evidence="2">
    <location>
        <begin position="428"/>
        <end position="453"/>
    </location>
</feature>
<dbReference type="Pfam" id="PF21797">
    <property type="entry name" value="CycT2-like_C"/>
    <property type="match status" value="1"/>
</dbReference>
<dbReference type="InterPro" id="IPR043198">
    <property type="entry name" value="Cyclin/Ssn8"/>
</dbReference>
<dbReference type="CDD" id="cd20532">
    <property type="entry name" value="CYCLIN_CCNL_rpt1"/>
    <property type="match status" value="1"/>
</dbReference>
<feature type="compositionally biased region" description="Basic and acidic residues" evidence="2">
    <location>
        <begin position="585"/>
        <end position="603"/>
    </location>
</feature>
<feature type="region of interest" description="Disordered" evidence="2">
    <location>
        <begin position="585"/>
        <end position="633"/>
    </location>
</feature>
<dbReference type="Pfam" id="PF00134">
    <property type="entry name" value="Cyclin_N"/>
    <property type="match status" value="1"/>
</dbReference>
<evidence type="ECO:0000313" key="4">
    <source>
        <dbReference type="EMBL" id="TMW68348.1"/>
    </source>
</evidence>
<evidence type="ECO:0000256" key="1">
    <source>
        <dbReference type="RuleBase" id="RU000383"/>
    </source>
</evidence>
<keyword evidence="1" id="KW-0195">Cyclin</keyword>
<comment type="caution">
    <text evidence="4">The sequence shown here is derived from an EMBL/GenBank/DDBJ whole genome shotgun (WGS) entry which is preliminary data.</text>
</comment>
<dbReference type="InterPro" id="IPR006671">
    <property type="entry name" value="Cyclin_N"/>
</dbReference>
<dbReference type="CDD" id="cd20533">
    <property type="entry name" value="CYCLIN_CCNL_rpt2"/>
    <property type="match status" value="1"/>
</dbReference>
<keyword evidence="5" id="KW-1185">Reference proteome</keyword>
<feature type="compositionally biased region" description="Polar residues" evidence="2">
    <location>
        <begin position="623"/>
        <end position="633"/>
    </location>
</feature>
<protein>
    <recommendedName>
        <fullName evidence="3">Cyclin-like domain-containing protein</fullName>
    </recommendedName>
</protein>
<dbReference type="AlphaFoldDB" id="A0A8K1CU74"/>
<dbReference type="GO" id="GO:0006357">
    <property type="term" value="P:regulation of transcription by RNA polymerase II"/>
    <property type="evidence" value="ECO:0007669"/>
    <property type="project" value="InterPro"/>
</dbReference>
<proteinExistence type="inferred from homology"/>
<accession>A0A8K1CU74</accession>
<organism evidence="4 5">
    <name type="scientific">Pythium oligandrum</name>
    <name type="common">Mycoparasitic fungus</name>
    <dbReference type="NCBI Taxonomy" id="41045"/>
    <lineage>
        <taxon>Eukaryota</taxon>
        <taxon>Sar</taxon>
        <taxon>Stramenopiles</taxon>
        <taxon>Oomycota</taxon>
        <taxon>Peronosporomycetes</taxon>
        <taxon>Pythiales</taxon>
        <taxon>Pythiaceae</taxon>
        <taxon>Pythium</taxon>
    </lineage>
</organism>
<evidence type="ECO:0000256" key="2">
    <source>
        <dbReference type="SAM" id="MobiDB-lite"/>
    </source>
</evidence>
<name>A0A8K1CU74_PYTOL</name>
<dbReference type="SUPFAM" id="SSF47954">
    <property type="entry name" value="Cyclin-like"/>
    <property type="match status" value="2"/>
</dbReference>
<feature type="compositionally biased region" description="Basic and acidic residues" evidence="2">
    <location>
        <begin position="285"/>
        <end position="300"/>
    </location>
</feature>
<feature type="compositionally biased region" description="Low complexity" evidence="2">
    <location>
        <begin position="301"/>
        <end position="312"/>
    </location>
</feature>
<gene>
    <name evidence="4" type="ORF">Poli38472_005816</name>
</gene>
<dbReference type="PANTHER" id="PTHR10026">
    <property type="entry name" value="CYCLIN"/>
    <property type="match status" value="1"/>
</dbReference>
<reference evidence="4" key="1">
    <citation type="submission" date="2019-03" db="EMBL/GenBank/DDBJ databases">
        <title>Long read genome sequence of the mycoparasitic Pythium oligandrum ATCC 38472 isolated from sugarbeet rhizosphere.</title>
        <authorList>
            <person name="Gaulin E."/>
        </authorList>
    </citation>
    <scope>NUCLEOTIDE SEQUENCE</scope>
    <source>
        <strain evidence="4">ATCC 38472_TT</strain>
    </source>
</reference>
<evidence type="ECO:0000313" key="5">
    <source>
        <dbReference type="Proteomes" id="UP000794436"/>
    </source>
</evidence>
<dbReference type="SMART" id="SM00385">
    <property type="entry name" value="CYCLIN"/>
    <property type="match status" value="2"/>
</dbReference>
<feature type="domain" description="Cyclin-like" evidence="3">
    <location>
        <begin position="40"/>
        <end position="125"/>
    </location>
</feature>
<dbReference type="Gene3D" id="1.10.472.10">
    <property type="entry name" value="Cyclin-like"/>
    <property type="match status" value="2"/>
</dbReference>
<dbReference type="GO" id="GO:0016538">
    <property type="term" value="F:cyclin-dependent protein serine/threonine kinase regulator activity"/>
    <property type="evidence" value="ECO:0007669"/>
    <property type="project" value="InterPro"/>
</dbReference>
<comment type="similarity">
    <text evidence="1">Belongs to the cyclin family.</text>
</comment>
<dbReference type="InterPro" id="IPR036915">
    <property type="entry name" value="Cyclin-like_sf"/>
</dbReference>
<dbReference type="EMBL" id="SPLM01000002">
    <property type="protein sequence ID" value="TMW68348.1"/>
    <property type="molecule type" value="Genomic_DNA"/>
</dbReference>
<dbReference type="OrthoDB" id="10264655at2759"/>
<feature type="domain" description="Cyclin-like" evidence="3">
    <location>
        <begin position="162"/>
        <end position="244"/>
    </location>
</feature>
<feature type="region of interest" description="Disordered" evidence="2">
    <location>
        <begin position="489"/>
        <end position="519"/>
    </location>
</feature>
<feature type="region of interest" description="Disordered" evidence="2">
    <location>
        <begin position="275"/>
        <end position="312"/>
    </location>
</feature>
<dbReference type="Proteomes" id="UP000794436">
    <property type="component" value="Unassembled WGS sequence"/>
</dbReference>
<evidence type="ECO:0000259" key="3">
    <source>
        <dbReference type="SMART" id="SM00385"/>
    </source>
</evidence>
<sequence>MEHTTMEHVVLPEAILARSPSQQDGVSAHEERDHRFWGCELIEEAGILLRLPQVVMVTAQTMLQRFYYRKSLRDFDAFRVAIGCLFLAAKVEEQPKRMREVVSVFYAIYRRRKWGKTRMTQQLLEPESDSYYLWCDWLIMVERQILIDLGFSLYTIMEHPHKYILYYIKILDGSKALAQKAWGYLNDSLRVDLCVRYRAEVIACAAIFLASRMLQVKLPMSPPWFELFDVDETALLQASTVIMELYTRKKIVWLDPLTEVNPFAIDDLPDAEPQAVRQSAAVDNVPEKPVDSTRLDDHKPPTSSTSSPSTHSSLLECWLNMEPEDELDAALIDAFDATPEPLAVLRVPPVNRGDTADVGRVRKPVDPVGIPRETVPFRQYPSFDDAYKPPNAYSTTGSKSTAVSYPSLDTVMPPAPAASQERVSWIPPRASSHPSTQPVVSAKATTTTSAPWIPRIPSPVVSASTVQQPPPLSPATPQQEIVNMTHESAQQHESVKTPISTEQAHKEQEEEEEEEEIVSPVELEARQQLLEMEVAEYQQRMEYVAQALAGLTPHQVDARRKRGEERQEREERRLAALEVRVEHQLERAHEREERRTRILERTHRSSCSPSPVRARDIKEDCQDTTQSFDYSTQ</sequence>
<dbReference type="InterPro" id="IPR013763">
    <property type="entry name" value="Cyclin-like_dom"/>
</dbReference>
<dbReference type="FunFam" id="1.10.472.10:FF:000031">
    <property type="entry name" value="cyclin-L1-1-like isoform X1"/>
    <property type="match status" value="1"/>
</dbReference>